<dbReference type="Proteomes" id="UP000230233">
    <property type="component" value="Chromosome V"/>
</dbReference>
<evidence type="ECO:0000256" key="6">
    <source>
        <dbReference type="SAM" id="Phobius"/>
    </source>
</evidence>
<feature type="transmembrane region" description="Helical" evidence="6">
    <location>
        <begin position="96"/>
        <end position="120"/>
    </location>
</feature>
<dbReference type="GO" id="GO:0016020">
    <property type="term" value="C:membrane"/>
    <property type="evidence" value="ECO:0007669"/>
    <property type="project" value="UniProtKB-SubCell"/>
</dbReference>
<comment type="caution">
    <text evidence="7">The sequence shown here is derived from an EMBL/GenBank/DDBJ whole genome shotgun (WGS) entry which is preliminary data.</text>
</comment>
<feature type="transmembrane region" description="Helical" evidence="6">
    <location>
        <begin position="141"/>
        <end position="165"/>
    </location>
</feature>
<feature type="transmembrane region" description="Helical" evidence="6">
    <location>
        <begin position="27"/>
        <end position="49"/>
    </location>
</feature>
<keyword evidence="3 6" id="KW-0812">Transmembrane</keyword>
<evidence type="ECO:0000256" key="4">
    <source>
        <dbReference type="ARBA" id="ARBA00022989"/>
    </source>
</evidence>
<dbReference type="GO" id="GO:0007606">
    <property type="term" value="P:sensory perception of chemical stimulus"/>
    <property type="evidence" value="ECO:0007669"/>
    <property type="project" value="InterPro"/>
</dbReference>
<evidence type="ECO:0000313" key="7">
    <source>
        <dbReference type="EMBL" id="PIC26060.1"/>
    </source>
</evidence>
<dbReference type="OrthoDB" id="5796002at2759"/>
<name>A0A2G5TFL6_9PELO</name>
<evidence type="ECO:0000256" key="1">
    <source>
        <dbReference type="ARBA" id="ARBA00004141"/>
    </source>
</evidence>
<feature type="transmembrane region" description="Helical" evidence="6">
    <location>
        <begin position="171"/>
        <end position="193"/>
    </location>
</feature>
<gene>
    <name evidence="7" type="primary">Cnig_chr_V.g18754</name>
    <name evidence="7" type="ORF">B9Z55_018754</name>
</gene>
<dbReference type="PANTHER" id="PTHR23128">
    <property type="entry name" value="SERPENTINE RECEPTOR, CLASS E (EPSILON)-RELATED"/>
    <property type="match status" value="1"/>
</dbReference>
<accession>A0A2G5TFL6</accession>
<comment type="similarity">
    <text evidence="2">Belongs to the nematode receptor-like protein sre family.</text>
</comment>
<feature type="transmembrane region" description="Helical" evidence="6">
    <location>
        <begin position="230"/>
        <end position="251"/>
    </location>
</feature>
<dbReference type="Pfam" id="PF03125">
    <property type="entry name" value="Sre"/>
    <property type="match status" value="1"/>
</dbReference>
<dbReference type="PANTHER" id="PTHR23128:SF136">
    <property type="entry name" value="SERPENTINE RECEPTOR CLASS EPSILON-21"/>
    <property type="match status" value="1"/>
</dbReference>
<dbReference type="EMBL" id="PDUG01000005">
    <property type="protein sequence ID" value="PIC26060.1"/>
    <property type="molecule type" value="Genomic_DNA"/>
</dbReference>
<protein>
    <recommendedName>
        <fullName evidence="9">G-protein coupled receptors family 1 profile domain-containing protein</fullName>
    </recommendedName>
</protein>
<feature type="transmembrane region" description="Helical" evidence="6">
    <location>
        <begin position="61"/>
        <end position="84"/>
    </location>
</feature>
<evidence type="ECO:0000256" key="2">
    <source>
        <dbReference type="ARBA" id="ARBA00006803"/>
    </source>
</evidence>
<keyword evidence="8" id="KW-1185">Reference proteome</keyword>
<evidence type="ECO:0000256" key="5">
    <source>
        <dbReference type="ARBA" id="ARBA00023136"/>
    </source>
</evidence>
<evidence type="ECO:0000313" key="8">
    <source>
        <dbReference type="Proteomes" id="UP000230233"/>
    </source>
</evidence>
<comment type="subcellular location">
    <subcellularLocation>
        <location evidence="1">Membrane</location>
        <topology evidence="1">Multi-pass membrane protein</topology>
    </subcellularLocation>
</comment>
<evidence type="ECO:0008006" key="9">
    <source>
        <dbReference type="Google" id="ProtNLM"/>
    </source>
</evidence>
<organism evidence="7 8">
    <name type="scientific">Caenorhabditis nigoni</name>
    <dbReference type="NCBI Taxonomy" id="1611254"/>
    <lineage>
        <taxon>Eukaryota</taxon>
        <taxon>Metazoa</taxon>
        <taxon>Ecdysozoa</taxon>
        <taxon>Nematoda</taxon>
        <taxon>Chromadorea</taxon>
        <taxon>Rhabditida</taxon>
        <taxon>Rhabditina</taxon>
        <taxon>Rhabditomorpha</taxon>
        <taxon>Rhabditoidea</taxon>
        <taxon>Rhabditidae</taxon>
        <taxon>Peloderinae</taxon>
        <taxon>Caenorhabditis</taxon>
    </lineage>
</organism>
<sequence>MFKFLFGFNVTGFYEREMSADYTLEYMILYTITMIFALFVTSFGIRISLSISAYHLNVNRLFCFALSMWLIIFISKICVFLYHLRAADTSDRTDPALVFLHVSAFTRYFYFYFGSAAPLASTVERGFATLFLSSYEQSTQFPILALIISVNLMQGLFFTILTVFFEIPFSFVYVVPLAYLLICFTLISVLYKFNLTQFYKLNRYHREQYTLSSRFQLKENIRVLSLLMKMIYAVIGFIGIILAGFTLPILLKLNYLTSDVMRTIVDLVVHCNPFIVIPMTTLFIPEFKKQAKAAMFKRMPLARSSVDSRYRNYREDPNQADVYFDLFKKSIKKNHSTNSFSPPNQIN</sequence>
<keyword evidence="4 6" id="KW-1133">Transmembrane helix</keyword>
<reference evidence="8" key="1">
    <citation type="submission" date="2017-10" db="EMBL/GenBank/DDBJ databases">
        <title>Rapid genome shrinkage in a self-fertile nematode reveals novel sperm competition proteins.</title>
        <authorList>
            <person name="Yin D."/>
            <person name="Schwarz E.M."/>
            <person name="Thomas C.G."/>
            <person name="Felde R.L."/>
            <person name="Korf I.F."/>
            <person name="Cutter A.D."/>
            <person name="Schartner C.M."/>
            <person name="Ralston E.J."/>
            <person name="Meyer B.J."/>
            <person name="Haag E.S."/>
        </authorList>
    </citation>
    <scope>NUCLEOTIDE SEQUENCE [LARGE SCALE GENOMIC DNA]</scope>
    <source>
        <strain evidence="8">JU1422</strain>
    </source>
</reference>
<proteinExistence type="inferred from homology"/>
<feature type="transmembrane region" description="Helical" evidence="6">
    <location>
        <begin position="263"/>
        <end position="284"/>
    </location>
</feature>
<evidence type="ECO:0000256" key="3">
    <source>
        <dbReference type="ARBA" id="ARBA00022692"/>
    </source>
</evidence>
<dbReference type="InterPro" id="IPR004151">
    <property type="entry name" value="7TM_GPCR_serpentine_rcpt_Sre"/>
</dbReference>
<dbReference type="AlphaFoldDB" id="A0A2G5TFL6"/>
<keyword evidence="5 6" id="KW-0472">Membrane</keyword>